<dbReference type="GO" id="GO:0008482">
    <property type="term" value="F:sulfite oxidase activity"/>
    <property type="evidence" value="ECO:0007669"/>
    <property type="project" value="TreeGrafter"/>
</dbReference>
<evidence type="ECO:0000256" key="1">
    <source>
        <dbReference type="ARBA" id="ARBA00001924"/>
    </source>
</evidence>
<dbReference type="InterPro" id="IPR005066">
    <property type="entry name" value="MoCF_OxRdtse_dimer"/>
</dbReference>
<dbReference type="InterPro" id="IPR036374">
    <property type="entry name" value="OxRdtase_Mopterin-bd_sf"/>
</dbReference>
<accession>A0A4R2P3T6</accession>
<feature type="domain" description="Oxidoreductase molybdopterin-binding" evidence="5">
    <location>
        <begin position="37"/>
        <end position="209"/>
    </location>
</feature>
<reference evidence="7 8" key="1">
    <citation type="submission" date="2019-03" db="EMBL/GenBank/DDBJ databases">
        <title>Genomic Encyclopedia of Type Strains, Phase IV (KMG-IV): sequencing the most valuable type-strain genomes for metagenomic binning, comparative biology and taxonomic classification.</title>
        <authorList>
            <person name="Goeker M."/>
        </authorList>
    </citation>
    <scope>NUCLEOTIDE SEQUENCE [LARGE SCALE GENOMIC DNA]</scope>
    <source>
        <strain evidence="7 8">DSM 19377</strain>
    </source>
</reference>
<evidence type="ECO:0000259" key="6">
    <source>
        <dbReference type="Pfam" id="PF03404"/>
    </source>
</evidence>
<dbReference type="EMBL" id="SLXK01000016">
    <property type="protein sequence ID" value="TCP28704.1"/>
    <property type="molecule type" value="Genomic_DNA"/>
</dbReference>
<evidence type="ECO:0000256" key="2">
    <source>
        <dbReference type="ARBA" id="ARBA00022505"/>
    </source>
</evidence>
<gene>
    <name evidence="7" type="ORF">EV207_11614</name>
</gene>
<dbReference type="PANTHER" id="PTHR19372">
    <property type="entry name" value="SULFITE REDUCTASE"/>
    <property type="match status" value="1"/>
</dbReference>
<sequence>MKPFLLTRGLVPENQETPIHFLGGDLTPASYFYRRNHFRYPLLTHESYYIPISGCVRTPTIFSFKDILSLPSKTLNVLLECSGEKRAFFHPKVFGEQWEDGALSQARWKGVPLRTLIEYTGATDKAMEVVVEGYDFGTRTDRPGLFSFARSLPIDKALHPDTLIAYELNGKPIPFKHGYPLRLIVPQWYAMASVKWVKKITLINSHFKGPFQDTDYIYYPHRTNDAGRYPVTTMRVNSTIQQPLNLAVLGQGVHKIRGIAWTGQGIVSRVEISVDNGRTWDNATLHTHPKPYVWVSWTYNWDVHEKGEYTVLSRAIDSAGNMQPKQAEWNRKGYGYNAVSDVKVKIE</sequence>
<comment type="cofactor">
    <cofactor evidence="1">
        <name>Mo-molybdopterin</name>
        <dbReference type="ChEBI" id="CHEBI:71302"/>
    </cofactor>
</comment>
<dbReference type="Pfam" id="PF00174">
    <property type="entry name" value="Oxidored_molyb"/>
    <property type="match status" value="1"/>
</dbReference>
<evidence type="ECO:0000313" key="7">
    <source>
        <dbReference type="EMBL" id="TCP28704.1"/>
    </source>
</evidence>
<dbReference type="PANTHER" id="PTHR19372:SF7">
    <property type="entry name" value="SULFITE OXIDASE, MITOCHONDRIAL"/>
    <property type="match status" value="1"/>
</dbReference>
<dbReference type="SUPFAM" id="SSF81296">
    <property type="entry name" value="E set domains"/>
    <property type="match status" value="1"/>
</dbReference>
<dbReference type="CDD" id="cd02110">
    <property type="entry name" value="SO_family_Moco_dimer"/>
    <property type="match status" value="1"/>
</dbReference>
<dbReference type="Gene3D" id="2.60.40.650">
    <property type="match status" value="1"/>
</dbReference>
<dbReference type="PRINTS" id="PR00407">
    <property type="entry name" value="EUMOPTERIN"/>
</dbReference>
<dbReference type="Gene3D" id="3.90.420.10">
    <property type="entry name" value="Oxidoreductase, molybdopterin-binding domain"/>
    <property type="match status" value="1"/>
</dbReference>
<dbReference type="Proteomes" id="UP000295416">
    <property type="component" value="Unassembled WGS sequence"/>
</dbReference>
<dbReference type="AlphaFoldDB" id="A0A4R2P3T6"/>
<dbReference type="SUPFAM" id="SSF56524">
    <property type="entry name" value="Oxidoreductase molybdopterin-binding domain"/>
    <property type="match status" value="1"/>
</dbReference>
<dbReference type="GO" id="GO:0006790">
    <property type="term" value="P:sulfur compound metabolic process"/>
    <property type="evidence" value="ECO:0007669"/>
    <property type="project" value="TreeGrafter"/>
</dbReference>
<dbReference type="InterPro" id="IPR014756">
    <property type="entry name" value="Ig_E-set"/>
</dbReference>
<evidence type="ECO:0000256" key="4">
    <source>
        <dbReference type="ARBA" id="ARBA00023002"/>
    </source>
</evidence>
<dbReference type="GO" id="GO:0043546">
    <property type="term" value="F:molybdopterin cofactor binding"/>
    <property type="evidence" value="ECO:0007669"/>
    <property type="project" value="TreeGrafter"/>
</dbReference>
<evidence type="ECO:0000259" key="5">
    <source>
        <dbReference type="Pfam" id="PF00174"/>
    </source>
</evidence>
<dbReference type="GO" id="GO:0020037">
    <property type="term" value="F:heme binding"/>
    <property type="evidence" value="ECO:0007669"/>
    <property type="project" value="TreeGrafter"/>
</dbReference>
<evidence type="ECO:0000313" key="8">
    <source>
        <dbReference type="Proteomes" id="UP000295416"/>
    </source>
</evidence>
<dbReference type="InterPro" id="IPR008335">
    <property type="entry name" value="Mopterin_OxRdtase_euk"/>
</dbReference>
<keyword evidence="2" id="KW-0500">Molybdenum</keyword>
<evidence type="ECO:0000256" key="3">
    <source>
        <dbReference type="ARBA" id="ARBA00022723"/>
    </source>
</evidence>
<dbReference type="GO" id="GO:0030151">
    <property type="term" value="F:molybdenum ion binding"/>
    <property type="evidence" value="ECO:0007669"/>
    <property type="project" value="InterPro"/>
</dbReference>
<dbReference type="Pfam" id="PF03404">
    <property type="entry name" value="Mo-co_dimer"/>
    <property type="match status" value="1"/>
</dbReference>
<keyword evidence="8" id="KW-1185">Reference proteome</keyword>
<comment type="caution">
    <text evidence="7">The sequence shown here is derived from an EMBL/GenBank/DDBJ whole genome shotgun (WGS) entry which is preliminary data.</text>
</comment>
<keyword evidence="3" id="KW-0479">Metal-binding</keyword>
<organism evidence="7 8">
    <name type="scientific">Scopulibacillus darangshiensis</name>
    <dbReference type="NCBI Taxonomy" id="442528"/>
    <lineage>
        <taxon>Bacteria</taxon>
        <taxon>Bacillati</taxon>
        <taxon>Bacillota</taxon>
        <taxon>Bacilli</taxon>
        <taxon>Bacillales</taxon>
        <taxon>Sporolactobacillaceae</taxon>
        <taxon>Scopulibacillus</taxon>
    </lineage>
</organism>
<keyword evidence="4" id="KW-0560">Oxidoreductase</keyword>
<name>A0A4R2P3T6_9BACL</name>
<protein>
    <submittedName>
        <fullName evidence="7">Molybdenum-dependent oxidoreductase-like protein</fullName>
    </submittedName>
</protein>
<feature type="domain" description="Moybdenum cofactor oxidoreductase dimerisation" evidence="6">
    <location>
        <begin position="229"/>
        <end position="345"/>
    </location>
</feature>
<dbReference type="InterPro" id="IPR000572">
    <property type="entry name" value="OxRdtase_Mopterin-bd_dom"/>
</dbReference>
<proteinExistence type="predicted"/>